<dbReference type="RefSeq" id="WP_138365738.1">
    <property type="nucleotide sequence ID" value="NZ_VCEJ01000004.1"/>
</dbReference>
<dbReference type="CDD" id="cd05399">
    <property type="entry name" value="NT_Rel-Spo_like"/>
    <property type="match status" value="1"/>
</dbReference>
<dbReference type="GO" id="GO:0015969">
    <property type="term" value="P:guanosine tetraphosphate metabolic process"/>
    <property type="evidence" value="ECO:0007669"/>
    <property type="project" value="InterPro"/>
</dbReference>
<name>A0A5R9KW09_9BACT</name>
<feature type="domain" description="RelA/SpoT" evidence="1">
    <location>
        <begin position="44"/>
        <end position="176"/>
    </location>
</feature>
<dbReference type="Proteomes" id="UP000306402">
    <property type="component" value="Unassembled WGS sequence"/>
</dbReference>
<keyword evidence="3" id="KW-1185">Reference proteome</keyword>
<dbReference type="InterPro" id="IPR007685">
    <property type="entry name" value="RelA_SpoT"/>
</dbReference>
<proteinExistence type="predicted"/>
<dbReference type="Pfam" id="PF04607">
    <property type="entry name" value="RelA_SpoT"/>
    <property type="match status" value="1"/>
</dbReference>
<evidence type="ECO:0000313" key="3">
    <source>
        <dbReference type="Proteomes" id="UP000306402"/>
    </source>
</evidence>
<sequence>MDIIDDFIRQYNKEFDYYQKLCQIVASKIEDQLFKRGIKAIVTHRAKKPDRLKDKLLKRNEEKNYGTVEAIYSDIIDLAGIRVSLYFPSEREIIDEVINDLFHVEKTKKFPLTPHIPKHDKRFSGYWATHYRVRLKKENLTLRYIDTIAEIQIASVLMHAWSEVEHDLVYKPFSGKLSKEELAILDEINGLVLSGEIALERLQAAMSERTKKHNEINDKYELTNYLLSNIDKDYLNKIKLGDTYLLNNYLNTIKTLDVSELNSYITMINTDLQESVTDQLLNMLMVEFYDNDKIDLKNYFKNLHVSERKASGFESFVKCWVVLEKAVRDILKDSDSDVRRYMIPNFGLLKDKKILNNKEANELRQLRQIRNYLLHGIETPVDENLKNSYKELKSITYKVVDHVPTADIKEQLKSELDSL</sequence>
<dbReference type="InterPro" id="IPR043519">
    <property type="entry name" value="NT_sf"/>
</dbReference>
<dbReference type="EMBL" id="VCEJ01000004">
    <property type="protein sequence ID" value="TLV00358.1"/>
    <property type="molecule type" value="Genomic_DNA"/>
</dbReference>
<dbReference type="OrthoDB" id="9801824at2"/>
<evidence type="ECO:0000313" key="2">
    <source>
        <dbReference type="EMBL" id="TLV00358.1"/>
    </source>
</evidence>
<gene>
    <name evidence="2" type="ORF">FEN17_12745</name>
</gene>
<evidence type="ECO:0000259" key="1">
    <source>
        <dbReference type="SMART" id="SM00954"/>
    </source>
</evidence>
<protein>
    <submittedName>
        <fullName evidence="2">RelA/SpoT protein</fullName>
    </submittedName>
</protein>
<accession>A0A5R9KW09</accession>
<reference evidence="2 3" key="1">
    <citation type="submission" date="2019-05" db="EMBL/GenBank/DDBJ databases">
        <authorList>
            <person name="Qu J.-H."/>
        </authorList>
    </citation>
    <scope>NUCLEOTIDE SEQUENCE [LARGE SCALE GENOMIC DNA]</scope>
    <source>
        <strain evidence="2 3">T17</strain>
    </source>
</reference>
<dbReference type="Gene3D" id="3.30.460.10">
    <property type="entry name" value="Beta Polymerase, domain 2"/>
    <property type="match status" value="1"/>
</dbReference>
<dbReference type="SMART" id="SM00954">
    <property type="entry name" value="RelA_SpoT"/>
    <property type="match status" value="1"/>
</dbReference>
<dbReference type="PANTHER" id="PTHR41773:SF1">
    <property type="entry name" value="RELA_SPOT DOMAIN-CONTAINING PROTEIN"/>
    <property type="match status" value="1"/>
</dbReference>
<comment type="caution">
    <text evidence="2">The sequence shown here is derived from an EMBL/GenBank/DDBJ whole genome shotgun (WGS) entry which is preliminary data.</text>
</comment>
<dbReference type="AlphaFoldDB" id="A0A5R9KW09"/>
<organism evidence="2 3">
    <name type="scientific">Dyadobacter luticola</name>
    <dbReference type="NCBI Taxonomy" id="1979387"/>
    <lineage>
        <taxon>Bacteria</taxon>
        <taxon>Pseudomonadati</taxon>
        <taxon>Bacteroidota</taxon>
        <taxon>Cytophagia</taxon>
        <taxon>Cytophagales</taxon>
        <taxon>Spirosomataceae</taxon>
        <taxon>Dyadobacter</taxon>
    </lineage>
</organism>
<dbReference type="PANTHER" id="PTHR41773">
    <property type="entry name" value="GTP PYROPHOSPHATASE-RELATED"/>
    <property type="match status" value="1"/>
</dbReference>
<dbReference type="SUPFAM" id="SSF81301">
    <property type="entry name" value="Nucleotidyltransferase"/>
    <property type="match status" value="1"/>
</dbReference>